<keyword evidence="3" id="KW-1185">Reference proteome</keyword>
<comment type="caution">
    <text evidence="2">The sequence shown here is derived from an EMBL/GenBank/DDBJ whole genome shotgun (WGS) entry which is preliminary data.</text>
</comment>
<dbReference type="EMBL" id="BDIP01002155">
    <property type="protein sequence ID" value="GIQ85821.1"/>
    <property type="molecule type" value="Genomic_DNA"/>
</dbReference>
<feature type="compositionally biased region" description="Polar residues" evidence="1">
    <location>
        <begin position="1"/>
        <end position="12"/>
    </location>
</feature>
<reference evidence="2 3" key="1">
    <citation type="journal article" date="2018" name="PLoS ONE">
        <title>The draft genome of Kipferlia bialata reveals reductive genome evolution in fornicate parasites.</title>
        <authorList>
            <person name="Tanifuji G."/>
            <person name="Takabayashi S."/>
            <person name="Kume K."/>
            <person name="Takagi M."/>
            <person name="Nakayama T."/>
            <person name="Kamikawa R."/>
            <person name="Inagaki Y."/>
            <person name="Hashimoto T."/>
        </authorList>
    </citation>
    <scope>NUCLEOTIDE SEQUENCE [LARGE SCALE GENOMIC DNA]</scope>
    <source>
        <strain evidence="2">NY0173</strain>
    </source>
</reference>
<evidence type="ECO:0000256" key="1">
    <source>
        <dbReference type="SAM" id="MobiDB-lite"/>
    </source>
</evidence>
<evidence type="ECO:0000313" key="2">
    <source>
        <dbReference type="EMBL" id="GIQ85821.1"/>
    </source>
</evidence>
<name>A0A9K3D0G1_9EUKA</name>
<sequence>MQGSIVTATELQEQAEGRAGLRWGKDGKREREREDSRWTKKAKAKSKSKAKTAMTPTAMNADTALFTGRREEEREMEREMEDDRQWTTAQIGAFQRSRDRRALSPDIDTALSEALGEREGRLSLSTLDGPGLSKDRLRDKREVLPTLDTWGYLTTGNIMSAADGSVSLRRALKGMRQLSLSLSAAFLLVQAGRRRQLAAVSQSVARA</sequence>
<protein>
    <submittedName>
        <fullName evidence="2">Uncharacterized protein</fullName>
    </submittedName>
</protein>
<dbReference type="Proteomes" id="UP000265618">
    <property type="component" value="Unassembled WGS sequence"/>
</dbReference>
<dbReference type="AlphaFoldDB" id="A0A9K3D0G1"/>
<organism evidence="2 3">
    <name type="scientific">Kipferlia bialata</name>
    <dbReference type="NCBI Taxonomy" id="797122"/>
    <lineage>
        <taxon>Eukaryota</taxon>
        <taxon>Metamonada</taxon>
        <taxon>Carpediemonas-like organisms</taxon>
        <taxon>Kipferlia</taxon>
    </lineage>
</organism>
<feature type="region of interest" description="Disordered" evidence="1">
    <location>
        <begin position="1"/>
        <end position="85"/>
    </location>
</feature>
<feature type="compositionally biased region" description="Basic residues" evidence="1">
    <location>
        <begin position="39"/>
        <end position="50"/>
    </location>
</feature>
<proteinExistence type="predicted"/>
<feature type="compositionally biased region" description="Basic and acidic residues" evidence="1">
    <location>
        <begin position="68"/>
        <end position="85"/>
    </location>
</feature>
<feature type="compositionally biased region" description="Basic and acidic residues" evidence="1">
    <location>
        <begin position="23"/>
        <end position="38"/>
    </location>
</feature>
<accession>A0A9K3D0G1</accession>
<gene>
    <name evidence="2" type="ORF">KIPB_007555</name>
</gene>
<evidence type="ECO:0000313" key="3">
    <source>
        <dbReference type="Proteomes" id="UP000265618"/>
    </source>
</evidence>